<evidence type="ECO:0000259" key="1">
    <source>
        <dbReference type="Pfam" id="PF10441"/>
    </source>
</evidence>
<evidence type="ECO:0000313" key="2">
    <source>
        <dbReference type="EMBL" id="KZS96149.1"/>
    </source>
</evidence>
<feature type="domain" description="Nucleolar 27S pre-rRNA processing Urb2/Npa2 C-terminal" evidence="1">
    <location>
        <begin position="1196"/>
        <end position="1424"/>
    </location>
</feature>
<dbReference type="STRING" id="1314777.A0A164XNJ4"/>
<accession>A0A164XNJ4</accession>
<proteinExistence type="predicted"/>
<dbReference type="InterPro" id="IPR018849">
    <property type="entry name" value="Urb2/Npa2_C"/>
</dbReference>
<reference evidence="2 3" key="1">
    <citation type="journal article" date="2016" name="Mol. Biol. Evol.">
        <title>Comparative Genomics of Early-Diverging Mushroom-Forming Fungi Provides Insights into the Origins of Lignocellulose Decay Capabilities.</title>
        <authorList>
            <person name="Nagy L.G."/>
            <person name="Riley R."/>
            <person name="Tritt A."/>
            <person name="Adam C."/>
            <person name="Daum C."/>
            <person name="Floudas D."/>
            <person name="Sun H."/>
            <person name="Yadav J.S."/>
            <person name="Pangilinan J."/>
            <person name="Larsson K.H."/>
            <person name="Matsuura K."/>
            <person name="Barry K."/>
            <person name="Labutti K."/>
            <person name="Kuo R."/>
            <person name="Ohm R.A."/>
            <person name="Bhattacharya S.S."/>
            <person name="Shirouzu T."/>
            <person name="Yoshinaga Y."/>
            <person name="Martin F.M."/>
            <person name="Grigoriev I.V."/>
            <person name="Hibbett D.S."/>
        </authorList>
    </citation>
    <scope>NUCLEOTIDE SEQUENCE [LARGE SCALE GENOMIC DNA]</scope>
    <source>
        <strain evidence="2 3">HHB9708</strain>
    </source>
</reference>
<gene>
    <name evidence="2" type="ORF">SISNIDRAFT_494280</name>
</gene>
<organism evidence="2 3">
    <name type="scientific">Sistotremastrum niveocremeum HHB9708</name>
    <dbReference type="NCBI Taxonomy" id="1314777"/>
    <lineage>
        <taxon>Eukaryota</taxon>
        <taxon>Fungi</taxon>
        <taxon>Dikarya</taxon>
        <taxon>Basidiomycota</taxon>
        <taxon>Agaricomycotina</taxon>
        <taxon>Agaricomycetes</taxon>
        <taxon>Sistotremastrales</taxon>
        <taxon>Sistotremastraceae</taxon>
        <taxon>Sertulicium</taxon>
        <taxon>Sertulicium niveocremeum</taxon>
    </lineage>
</organism>
<dbReference type="EMBL" id="KV419400">
    <property type="protein sequence ID" value="KZS96149.1"/>
    <property type="molecule type" value="Genomic_DNA"/>
</dbReference>
<dbReference type="OrthoDB" id="160374at2759"/>
<protein>
    <recommendedName>
        <fullName evidence="1">Nucleolar 27S pre-rRNA processing Urb2/Npa2 C-terminal domain-containing protein</fullName>
    </recommendedName>
</protein>
<keyword evidence="3" id="KW-1185">Reference proteome</keyword>
<sequence>MPLSSSEAFIKYLKAPSDPPSGHESPKISVARAAWDSRDFYVPSKGEVITDWILTSFLKTRDAKISSTIFDIDYWELLAIILTGKDHSRPFDLWLPSLLNRISFGTILSSCLTSLSSIPSDSQSALSASALASVRVLWPLAVQKSGLDIVASVFRASLSFSCLAHKSSVTPSPSTINLLSTICTVSRPTLTNLSTAKKMRSIFLDDHLSDWVIAIFTNETTLEPSSLAHVYYSIVADIMFGIEALRIDAQGISEGKPAVLPQRLAELAEQTRQPVLNSLPHILESFLVGLERQGAGHSVQPSIPSNSKSVGLAFFEKTFEIASSQSTVSSWKATLHLLEVAEAHALISSRSSHWNGFAKIISAIESTLTGLYEKPDEDITITLDILVAISKIDIYVVLDHVPNLVSKLLTIPTEYRNSMDSFFEILFGHYCKIRSPDKLVGHIMEGIEKATFIAAFDSARNYRLAASGPLFTERFRTALASSLRTFLPTTLLVNFVRTNCAALLGFAQVMVSRSSQSSQKHSSSASERNLDELCIQFAISASLSSDAFSSIPLHSAGIEIADELVSLITTTYHSLYKCHEALGSERWFGQLLISSILRLRYTMITAPPPSTLAQASFELPPSMENWLQKQALSAELSFEVNRALLAASRTMPAKLDFVFQYLQEHLAPDGEWSGRIADMTDFEGHRKSSVALWSVLVDRWIYSIDESTSNEQLERLAGLILLTCRQSEDRMKKGVITPAAATFRLLRSASFWELRNLRIPLTQMVLDSTSVLAPYQTGGLIENSKTAPKTSTLSAKIDEILSTFRFLSLVPTDYLKREQRAELVKRAYNADVLIASRKLQKSKDQHLSYSPSLFRISTRSFISRIVAESSSPELLNLESNVLVHLMTNDAGDSLPSLFLKATQNLLQISHAAIGKLSTERRNENYIRLAQAYAQVLQDKEISILFACGLSDFLDLVSKPGVLSQAEFREEISALADLLTKTLSPILSEHEVGVLFAPEQLTVLEHYILLWRKILVLQRALGLIDRDAIVLGTHLLGSLAEKTDIFYPKNIAEPLLSLLLEEAEALDPQSRLVHLSRFVATFVFFAEKSALRTSSEQAVQRPDDLTFETTASPSLHFMFKRLSTDDHAALLDILDNVFKAQLFSESALPYLFELSSRLLISAPEGTSPRRTQHARRVLSMLADHEFLRLTRGPGSFVTRWIELWCTENTASLNLLDIGNIWAVISAVLHGSSSHEPETCHQIFHSTTMILTILVRTRRELVLSTLPHLTVILRKLLSAFRHVRKGLGKKQKQRIIETLPRWINPDSPLGSKEARALARLLTTIAAKHASRAQGVSDGAHKSESLSKPFSKHAPQVLMGYVQMLNDPLLEMPLELRKELEPGVLALCGMMTEYGRDAIMAGSSDAGEKTLLKTIWQKYEKQRYSGKG</sequence>
<evidence type="ECO:0000313" key="3">
    <source>
        <dbReference type="Proteomes" id="UP000076722"/>
    </source>
</evidence>
<dbReference type="Proteomes" id="UP000076722">
    <property type="component" value="Unassembled WGS sequence"/>
</dbReference>
<dbReference type="Pfam" id="PF10441">
    <property type="entry name" value="Urb2"/>
    <property type="match status" value="1"/>
</dbReference>
<name>A0A164XNJ4_9AGAM</name>